<keyword evidence="1" id="KW-0456">Lyase</keyword>
<accession>A0ACC1YEP3</accession>
<dbReference type="EMBL" id="CM051396">
    <property type="protein sequence ID" value="KAJ4722120.1"/>
    <property type="molecule type" value="Genomic_DNA"/>
</dbReference>
<protein>
    <submittedName>
        <fullName evidence="1">Pectin lyase superfamily protein</fullName>
    </submittedName>
</protein>
<reference evidence="1 2" key="1">
    <citation type="journal article" date="2023" name="Science">
        <title>Complex scaffold remodeling in plant triterpene biosynthesis.</title>
        <authorList>
            <person name="De La Pena R."/>
            <person name="Hodgson H."/>
            <person name="Liu J.C."/>
            <person name="Stephenson M.J."/>
            <person name="Martin A.C."/>
            <person name="Owen C."/>
            <person name="Harkess A."/>
            <person name="Leebens-Mack J."/>
            <person name="Jimenez L.E."/>
            <person name="Osbourn A."/>
            <person name="Sattely E.S."/>
        </authorList>
    </citation>
    <scope>NUCLEOTIDE SEQUENCE [LARGE SCALE GENOMIC DNA]</scope>
    <source>
        <strain evidence="2">cv. JPN11</strain>
        <tissue evidence="1">Leaf</tissue>
    </source>
</reference>
<gene>
    <name evidence="1" type="ORF">OWV82_005674</name>
</gene>
<organism evidence="1 2">
    <name type="scientific">Melia azedarach</name>
    <name type="common">Chinaberry tree</name>
    <dbReference type="NCBI Taxonomy" id="155640"/>
    <lineage>
        <taxon>Eukaryota</taxon>
        <taxon>Viridiplantae</taxon>
        <taxon>Streptophyta</taxon>
        <taxon>Embryophyta</taxon>
        <taxon>Tracheophyta</taxon>
        <taxon>Spermatophyta</taxon>
        <taxon>Magnoliopsida</taxon>
        <taxon>eudicotyledons</taxon>
        <taxon>Gunneridae</taxon>
        <taxon>Pentapetalae</taxon>
        <taxon>rosids</taxon>
        <taxon>malvids</taxon>
        <taxon>Sapindales</taxon>
        <taxon>Meliaceae</taxon>
        <taxon>Melia</taxon>
    </lineage>
</organism>
<proteinExistence type="predicted"/>
<name>A0ACC1YEP3_MELAZ</name>
<comment type="caution">
    <text evidence="1">The sequence shown here is derived from an EMBL/GenBank/DDBJ whole genome shotgun (WGS) entry which is preliminary data.</text>
</comment>
<evidence type="ECO:0000313" key="1">
    <source>
        <dbReference type="EMBL" id="KAJ4722120.1"/>
    </source>
</evidence>
<evidence type="ECO:0000313" key="2">
    <source>
        <dbReference type="Proteomes" id="UP001164539"/>
    </source>
</evidence>
<dbReference type="Proteomes" id="UP001164539">
    <property type="component" value="Chromosome 3"/>
</dbReference>
<sequence>MIGPCLVYASLLNGASMALYNGSPVGVALPSLYRQPAPAPEANSPIPAPAVSAIPSPNPEDRPPIASPVPSADSPETNFPPSIAGVFDVTEHGAEPDGGTESSSAFIAAWKAACSHEGDSTFYIPEGKFLLGPVSFSGPCYNNHPPNIVINGALVALAKLSAFPDTNWIVFQDLRGINLTGGNRVSNLDGQGEVEAWKQNSCSKSEKCKKLITSLRFSNVSHGTISNIAVSNGKGFHVGLHSCDNIHIHNVSITAPGDSPNTDGIHVSHSTNISITSSTIKVGDDCVSIGPGSGNISVSDVKCGPGHGISIGSLGKYLNEEDVVGVNVRNCTINGTQNGVRIKTWPGAPASTASNFTFEDIVMNNVSNPIIIDQEYCPSHSCKSSEPSGVKLKNIYFKNIRGTYNSESGATLLCSSGVPCENVHLVDINLNSTKAPEKLQQRRQGRFNVKGVVNGLEIHSSNF</sequence>
<keyword evidence="2" id="KW-1185">Reference proteome</keyword>